<sequence length="438" mass="47133">MSTLPGAWRRLLNRFWFVPAVCLAAAVVLAQAAVAVDRALPDDLSSPWVAWVYAVGIDGSRAMLSAIGGSMLGVAATAFSITISVIATASSTYGPRLVRNFMADRGNQTVLGVLVATFVYALLVLRTIRSASDDLAEPFVPHLAVNLAVVLAVADVALVVWFIHHIADSVQVDTLVHGARRRLLDVVERWHPERLPEDRARTGGHRGGGGEVSADAVGYVLDVDLARICSVLEDAGARAELLPRVGDHRLRDEPLFRVWPEERAEDLAGPLRRAVRLGDARSADQDVRFAEQQVVELAVRALSPGTNDPYTAINAVEEVAAGIVTAVSRPLPGNTVVADGVPRLRHATVELEEIVDMPFDQIRPHVGGHAEVVLALIDLAARIEAATVHEHLRTRVREHVGTLLAQFAAGGPSDRDLVRVRARADLRRLGDAAVPPPE</sequence>
<evidence type="ECO:0000313" key="5">
    <source>
        <dbReference type="Proteomes" id="UP000057181"/>
    </source>
</evidence>
<dbReference type="STRING" id="446860.AS188_03300"/>
<evidence type="ECO:0000313" key="4">
    <source>
        <dbReference type="EMBL" id="GEO91133.1"/>
    </source>
</evidence>
<reference evidence="4 6" key="2">
    <citation type="submission" date="2019-07" db="EMBL/GenBank/DDBJ databases">
        <title>Whole genome shotgun sequence of Kocuria flava NBRC 107626.</title>
        <authorList>
            <person name="Hosoyama A."/>
            <person name="Uohara A."/>
            <person name="Ohji S."/>
            <person name="Ichikawa N."/>
        </authorList>
    </citation>
    <scope>NUCLEOTIDE SEQUENCE [LARGE SCALE GENOMIC DNA]</scope>
    <source>
        <strain evidence="4 6">NBRC 107626</strain>
    </source>
</reference>
<name>A0A0U3H7S2_9MICC</name>
<protein>
    <recommendedName>
        <fullName evidence="7">DUF2254 domain-containing protein</fullName>
    </recommendedName>
</protein>
<dbReference type="Proteomes" id="UP000321155">
    <property type="component" value="Unassembled WGS sequence"/>
</dbReference>
<gene>
    <name evidence="3" type="ORF">AS188_03300</name>
    <name evidence="4" type="ORF">KFL01_04390</name>
</gene>
<evidence type="ECO:0008006" key="7">
    <source>
        <dbReference type="Google" id="ProtNLM"/>
    </source>
</evidence>
<dbReference type="RefSeq" id="WP_058857644.1">
    <property type="nucleotide sequence ID" value="NZ_BJZR01000007.1"/>
</dbReference>
<evidence type="ECO:0000256" key="1">
    <source>
        <dbReference type="SAM" id="Phobius"/>
    </source>
</evidence>
<keyword evidence="1" id="KW-1133">Transmembrane helix</keyword>
<feature type="chain" id="PRO_5044547207" description="DUF2254 domain-containing protein" evidence="2">
    <location>
        <begin position="33"/>
        <end position="438"/>
    </location>
</feature>
<dbReference type="EMBL" id="BJZR01000007">
    <property type="protein sequence ID" value="GEO91133.1"/>
    <property type="molecule type" value="Genomic_DNA"/>
</dbReference>
<organism evidence="3 5">
    <name type="scientific">Kocuria flava</name>
    <dbReference type="NCBI Taxonomy" id="446860"/>
    <lineage>
        <taxon>Bacteria</taxon>
        <taxon>Bacillati</taxon>
        <taxon>Actinomycetota</taxon>
        <taxon>Actinomycetes</taxon>
        <taxon>Micrococcales</taxon>
        <taxon>Micrococcaceae</taxon>
        <taxon>Kocuria</taxon>
    </lineage>
</organism>
<dbReference type="OrthoDB" id="2955631at2"/>
<feature type="transmembrane region" description="Helical" evidence="1">
    <location>
        <begin position="71"/>
        <end position="89"/>
    </location>
</feature>
<dbReference type="Proteomes" id="UP000057181">
    <property type="component" value="Chromosome"/>
</dbReference>
<keyword evidence="1" id="KW-0812">Transmembrane</keyword>
<evidence type="ECO:0000256" key="2">
    <source>
        <dbReference type="SAM" id="SignalP"/>
    </source>
</evidence>
<evidence type="ECO:0000313" key="3">
    <source>
        <dbReference type="EMBL" id="ALU38933.1"/>
    </source>
</evidence>
<feature type="transmembrane region" description="Helical" evidence="1">
    <location>
        <begin position="140"/>
        <end position="163"/>
    </location>
</feature>
<keyword evidence="6" id="KW-1185">Reference proteome</keyword>
<dbReference type="EMBL" id="CP013254">
    <property type="protein sequence ID" value="ALU38933.1"/>
    <property type="molecule type" value="Genomic_DNA"/>
</dbReference>
<evidence type="ECO:0000313" key="6">
    <source>
        <dbReference type="Proteomes" id="UP000321155"/>
    </source>
</evidence>
<reference evidence="3 5" key="1">
    <citation type="submission" date="2015-11" db="EMBL/GenBank/DDBJ databases">
        <title>Complete Genome Sequence of Kocuria flava strain HO-9041.</title>
        <authorList>
            <person name="Zhou M."/>
            <person name="Dai J."/>
        </authorList>
    </citation>
    <scope>NUCLEOTIDE SEQUENCE [LARGE SCALE GENOMIC DNA]</scope>
    <source>
        <strain evidence="3 5">HO-9041</strain>
    </source>
</reference>
<dbReference type="Pfam" id="PF10011">
    <property type="entry name" value="DUF2254"/>
    <property type="match status" value="1"/>
</dbReference>
<proteinExistence type="predicted"/>
<dbReference type="AlphaFoldDB" id="A0A0U3H7S2"/>
<keyword evidence="2" id="KW-0732">Signal</keyword>
<feature type="transmembrane region" description="Helical" evidence="1">
    <location>
        <begin position="109"/>
        <end position="128"/>
    </location>
</feature>
<accession>A0A0U3H7S2</accession>
<keyword evidence="1" id="KW-0472">Membrane</keyword>
<feature type="signal peptide" evidence="2">
    <location>
        <begin position="1"/>
        <end position="32"/>
    </location>
</feature>
<dbReference type="InterPro" id="IPR018723">
    <property type="entry name" value="DUF2254_membrane"/>
</dbReference>
<dbReference type="KEGG" id="kfv:AS188_03300"/>